<dbReference type="PATRIC" id="fig|243090.15.peg.1077"/>
<feature type="transmembrane region" description="Helical" evidence="1">
    <location>
        <begin position="33"/>
        <end position="52"/>
    </location>
</feature>
<sequence length="124" mass="13348">MTLKKNQLSLRRTAVAFGVLAIAFAYYRNLPFAGMTIGFLVGVPSFFIVLLVRKDQLRGIVRCYVYAALCAVLAAGMSPPDVAPAAWGGVVGWTLAVIQNQFIRARNADASGLPAHVDTSDYGR</sequence>
<feature type="transmembrane region" description="Helical" evidence="1">
    <location>
        <begin position="9"/>
        <end position="27"/>
    </location>
</feature>
<dbReference type="KEGG" id="rba:RB2353"/>
<proteinExistence type="predicted"/>
<feature type="transmembrane region" description="Helical" evidence="1">
    <location>
        <begin position="59"/>
        <end position="76"/>
    </location>
</feature>
<accession>Q7UVZ5</accession>
<keyword evidence="1" id="KW-0812">Transmembrane</keyword>
<protein>
    <submittedName>
        <fullName evidence="2">Uncharacterized protein</fullName>
    </submittedName>
</protein>
<evidence type="ECO:0000313" key="3">
    <source>
        <dbReference type="Proteomes" id="UP000001025"/>
    </source>
</evidence>
<name>Q7UVZ5_RHOBA</name>
<dbReference type="EnsemblBacteria" id="CAD72576">
    <property type="protein sequence ID" value="CAD72576"/>
    <property type="gene ID" value="RB2353"/>
</dbReference>
<organism evidence="2 3">
    <name type="scientific">Rhodopirellula baltica (strain DSM 10527 / NCIMB 13988 / SH1)</name>
    <dbReference type="NCBI Taxonomy" id="243090"/>
    <lineage>
        <taxon>Bacteria</taxon>
        <taxon>Pseudomonadati</taxon>
        <taxon>Planctomycetota</taxon>
        <taxon>Planctomycetia</taxon>
        <taxon>Pirellulales</taxon>
        <taxon>Pirellulaceae</taxon>
        <taxon>Rhodopirellula</taxon>
    </lineage>
</organism>
<evidence type="ECO:0000256" key="1">
    <source>
        <dbReference type="SAM" id="Phobius"/>
    </source>
</evidence>
<dbReference type="EMBL" id="BX294137">
    <property type="protein sequence ID" value="CAD72576.1"/>
    <property type="molecule type" value="Genomic_DNA"/>
</dbReference>
<gene>
    <name evidence="2" type="ordered locus">RB2353</name>
</gene>
<reference evidence="2 3" key="1">
    <citation type="journal article" date="2003" name="Proc. Natl. Acad. Sci. U.S.A.">
        <title>Complete genome sequence of the marine planctomycete Pirellula sp. strain 1.</title>
        <authorList>
            <person name="Gloeckner F.O."/>
            <person name="Kube M."/>
            <person name="Bauer M."/>
            <person name="Teeling H."/>
            <person name="Lombardot T."/>
            <person name="Ludwig W."/>
            <person name="Gade D."/>
            <person name="Beck A."/>
            <person name="Borzym K."/>
            <person name="Heitmann K."/>
            <person name="Rabus R."/>
            <person name="Schlesner H."/>
            <person name="Amann R."/>
            <person name="Reinhardt R."/>
        </authorList>
    </citation>
    <scope>NUCLEOTIDE SEQUENCE [LARGE SCALE GENOMIC DNA]</scope>
    <source>
        <strain evidence="3">DSM 10527 / NCIMB 13988 / SH1</strain>
    </source>
</reference>
<keyword evidence="3" id="KW-1185">Reference proteome</keyword>
<dbReference type="Proteomes" id="UP000001025">
    <property type="component" value="Chromosome"/>
</dbReference>
<dbReference type="InParanoid" id="Q7UVZ5"/>
<dbReference type="STRING" id="243090.RB2353"/>
<keyword evidence="1" id="KW-1133">Transmembrane helix</keyword>
<keyword evidence="1" id="KW-0472">Membrane</keyword>
<dbReference type="OrthoDB" id="9981111at2"/>
<dbReference type="AlphaFoldDB" id="Q7UVZ5"/>
<evidence type="ECO:0000313" key="2">
    <source>
        <dbReference type="EMBL" id="CAD72576.1"/>
    </source>
</evidence>
<dbReference type="HOGENOM" id="CLU_2002089_0_0_0"/>